<dbReference type="InterPro" id="IPR000504">
    <property type="entry name" value="RRM_dom"/>
</dbReference>
<name>A0AA38BUW8_TAXCH</name>
<evidence type="ECO:0000256" key="4">
    <source>
        <dbReference type="PROSITE-ProRule" id="PRU00176"/>
    </source>
</evidence>
<protein>
    <recommendedName>
        <fullName evidence="6">RRM domain-containing protein</fullName>
    </recommendedName>
</protein>
<dbReference type="PROSITE" id="PS50102">
    <property type="entry name" value="RRM"/>
    <property type="match status" value="2"/>
</dbReference>
<feature type="compositionally biased region" description="Basic and acidic residues" evidence="5">
    <location>
        <begin position="853"/>
        <end position="874"/>
    </location>
</feature>
<feature type="compositionally biased region" description="Basic and acidic residues" evidence="5">
    <location>
        <begin position="60"/>
        <end position="71"/>
    </location>
</feature>
<keyword evidence="1" id="KW-0507">mRNA processing</keyword>
<dbReference type="InterPro" id="IPR012677">
    <property type="entry name" value="Nucleotide-bd_a/b_plait_sf"/>
</dbReference>
<dbReference type="InterPro" id="IPR035979">
    <property type="entry name" value="RBD_domain_sf"/>
</dbReference>
<evidence type="ECO:0000256" key="3">
    <source>
        <dbReference type="ARBA" id="ARBA00023187"/>
    </source>
</evidence>
<proteinExistence type="predicted"/>
<gene>
    <name evidence="7" type="ORF">KI387_032085</name>
</gene>
<dbReference type="PANTHER" id="PTHR23139">
    <property type="entry name" value="RNA-BINDING PROTEIN"/>
    <property type="match status" value="1"/>
</dbReference>
<feature type="compositionally biased region" description="Gly residues" evidence="5">
    <location>
        <begin position="381"/>
        <end position="390"/>
    </location>
</feature>
<dbReference type="OMA" id="EDKRTHD"/>
<feature type="compositionally biased region" description="Basic and acidic residues" evidence="5">
    <location>
        <begin position="175"/>
        <end position="192"/>
    </location>
</feature>
<feature type="region of interest" description="Disordered" evidence="5">
    <location>
        <begin position="48"/>
        <end position="420"/>
    </location>
</feature>
<feature type="compositionally biased region" description="Basic and acidic residues" evidence="5">
    <location>
        <begin position="110"/>
        <end position="148"/>
    </location>
</feature>
<feature type="compositionally biased region" description="Basic and acidic residues" evidence="5">
    <location>
        <begin position="265"/>
        <end position="298"/>
    </location>
</feature>
<sequence>MADQKGYGSQYGSENADFMNPSFEGTAARTRPCSLEDIILKRYSKKLLKDAKEGSSSTKVKSELVKPDLENIAKQSKNGASEIHGSGSVRGSIHHSKKLSMDEVPAMKDTSSRREEKHSDKDAGSFKRSEKDDARMTSKIKVTKDADNSKAFGDSLKQGGKEEKNERRSHHKRKGYGEHKDNDYHREDTKEHIKGKRDRMKEKDLDKSKREERGGQRKYENQRVDKRKIEKDKVNRDSKRKYEHEHDEKRKMENDKATKRKHDGKSHLSDKVDKRQDDDYSERKERWKESSHPSYHKETKIKHRKRSLSPVHKEKERGRSPSRSPRSHKRQSSHHDKDHDEDHSSHHLSAERSERDRVDPEKSEKDKNGDSAPLGTHYRRYGGGTSGLGGYSPRRRRSETAVKTPSPPVHLPGRKPAWDLTPGGMDSNMVAAMVAAYQASTQQITASSNTPTLSTISLGTSNLQNPNISASQSVPSVFQQVNSSVDAVELTQSTRPSRRVVVTNLPSSVSEGELMDFLNSSMLSKIGNRVLGTKPCISCVINGDKSQAYAEFLMPEDASAALLLDGITLNGNNLKIKRPKDYVEPANGGPEKTLPAVDLISSDVIDSPHKIFIGGIPRLLSSDKVKEIVTAFGQLKAFRLEVDTNEAFAFLEYVDQSVTLKACAGLNGMKLGGGIITVVQGTPDASGEVECLPFYGIPEHAKMLMQKPTRVLKLNNVLTKEDLLEFSEVEIEEISEDVRLECTRFGTVKSVNIVRCNNQGGHVTSIQKEENGNSEKCLPDTDFTENHSESLKDQEIKIVECIKENGRESKDVAAGVKDIPIHIQEKESGEHQMDETGSSENNVIDNFVQSAQEKQEESNATESHEVASVDEVPKTTEIPQSVGAFDSRKCSVAEILVHGARDGGQIACLDANNMTHQMSVNSENEVGDSSIDCEFLEVGSVLVEFSREEATCLAAHTLHGRLYGTRKVIASYIPDIVYQQKFSRGSLR</sequence>
<evidence type="ECO:0000313" key="7">
    <source>
        <dbReference type="EMBL" id="KAH9287968.1"/>
    </source>
</evidence>
<dbReference type="Pfam" id="PF00076">
    <property type="entry name" value="RRM_1"/>
    <property type="match status" value="1"/>
</dbReference>
<organism evidence="7 8">
    <name type="scientific">Taxus chinensis</name>
    <name type="common">Chinese yew</name>
    <name type="synonym">Taxus wallichiana var. chinensis</name>
    <dbReference type="NCBI Taxonomy" id="29808"/>
    <lineage>
        <taxon>Eukaryota</taxon>
        <taxon>Viridiplantae</taxon>
        <taxon>Streptophyta</taxon>
        <taxon>Embryophyta</taxon>
        <taxon>Tracheophyta</taxon>
        <taxon>Spermatophyta</taxon>
        <taxon>Pinopsida</taxon>
        <taxon>Pinidae</taxon>
        <taxon>Conifers II</taxon>
        <taxon>Cupressales</taxon>
        <taxon>Taxaceae</taxon>
        <taxon>Taxus</taxon>
    </lineage>
</organism>
<keyword evidence="2 4" id="KW-0694">RNA-binding</keyword>
<evidence type="ECO:0000313" key="8">
    <source>
        <dbReference type="Proteomes" id="UP000824469"/>
    </source>
</evidence>
<dbReference type="Gene3D" id="3.30.70.330">
    <property type="match status" value="4"/>
</dbReference>
<evidence type="ECO:0000256" key="5">
    <source>
        <dbReference type="SAM" id="MobiDB-lite"/>
    </source>
</evidence>
<evidence type="ECO:0000256" key="2">
    <source>
        <dbReference type="ARBA" id="ARBA00022884"/>
    </source>
</evidence>
<comment type="caution">
    <text evidence="7">The sequence shown here is derived from an EMBL/GenBank/DDBJ whole genome shotgun (WGS) entry which is preliminary data.</text>
</comment>
<dbReference type="GO" id="GO:0008380">
    <property type="term" value="P:RNA splicing"/>
    <property type="evidence" value="ECO:0007669"/>
    <property type="project" value="UniProtKB-KW"/>
</dbReference>
<feature type="region of interest" description="Disordered" evidence="5">
    <location>
        <begin position="1"/>
        <end position="31"/>
    </location>
</feature>
<feature type="domain" description="RRM" evidence="6">
    <location>
        <begin position="498"/>
        <end position="581"/>
    </location>
</feature>
<feature type="compositionally biased region" description="Basic and acidic residues" evidence="5">
    <location>
        <begin position="199"/>
        <end position="257"/>
    </location>
</feature>
<dbReference type="EMBL" id="JAHRHJ020003813">
    <property type="protein sequence ID" value="KAH9287968.1"/>
    <property type="molecule type" value="Genomic_DNA"/>
</dbReference>
<feature type="domain" description="RRM" evidence="6">
    <location>
        <begin position="609"/>
        <end position="683"/>
    </location>
</feature>
<dbReference type="Proteomes" id="UP000824469">
    <property type="component" value="Unassembled WGS sequence"/>
</dbReference>
<keyword evidence="8" id="KW-1185">Reference proteome</keyword>
<evidence type="ECO:0000256" key="1">
    <source>
        <dbReference type="ARBA" id="ARBA00022664"/>
    </source>
</evidence>
<accession>A0AA38BUW8</accession>
<feature type="compositionally biased region" description="Basic and acidic residues" evidence="5">
    <location>
        <begin position="333"/>
        <end position="369"/>
    </location>
</feature>
<dbReference type="GO" id="GO:0003723">
    <property type="term" value="F:RNA binding"/>
    <property type="evidence" value="ECO:0007669"/>
    <property type="project" value="UniProtKB-UniRule"/>
</dbReference>
<reference evidence="7 8" key="1">
    <citation type="journal article" date="2021" name="Nat. Plants">
        <title>The Taxus genome provides insights into paclitaxel biosynthesis.</title>
        <authorList>
            <person name="Xiong X."/>
            <person name="Gou J."/>
            <person name="Liao Q."/>
            <person name="Li Y."/>
            <person name="Zhou Q."/>
            <person name="Bi G."/>
            <person name="Li C."/>
            <person name="Du R."/>
            <person name="Wang X."/>
            <person name="Sun T."/>
            <person name="Guo L."/>
            <person name="Liang H."/>
            <person name="Lu P."/>
            <person name="Wu Y."/>
            <person name="Zhang Z."/>
            <person name="Ro D.K."/>
            <person name="Shang Y."/>
            <person name="Huang S."/>
            <person name="Yan J."/>
        </authorList>
    </citation>
    <scope>NUCLEOTIDE SEQUENCE [LARGE SCALE GENOMIC DNA]</scope>
    <source>
        <strain evidence="7">Ta-2019</strain>
    </source>
</reference>
<keyword evidence="3" id="KW-0508">mRNA splicing</keyword>
<dbReference type="AlphaFoldDB" id="A0AA38BUW8"/>
<evidence type="ECO:0000259" key="6">
    <source>
        <dbReference type="PROSITE" id="PS50102"/>
    </source>
</evidence>
<feature type="region of interest" description="Disordered" evidence="5">
    <location>
        <begin position="851"/>
        <end position="875"/>
    </location>
</feature>
<dbReference type="SUPFAM" id="SSF54928">
    <property type="entry name" value="RNA-binding domain, RBD"/>
    <property type="match status" value="2"/>
</dbReference>
<dbReference type="SMART" id="SM00360">
    <property type="entry name" value="RRM"/>
    <property type="match status" value="2"/>
</dbReference>
<dbReference type="GO" id="GO:0006397">
    <property type="term" value="P:mRNA processing"/>
    <property type="evidence" value="ECO:0007669"/>
    <property type="project" value="UniProtKB-KW"/>
</dbReference>